<dbReference type="Proteomes" id="UP000429785">
    <property type="component" value="Unassembled WGS sequence"/>
</dbReference>
<keyword evidence="1" id="KW-0812">Transmembrane</keyword>
<name>A0A444VQ33_9FLAO</name>
<reference evidence="2 5" key="2">
    <citation type="submission" date="2019-10" db="EMBL/GenBank/DDBJ databases">
        <title>Muricauda olearia CL-SS4 JCM15563 genome.</title>
        <authorList>
            <person name="Liu L."/>
        </authorList>
    </citation>
    <scope>NUCLEOTIDE SEQUENCE [LARGE SCALE GENOMIC DNA]</scope>
    <source>
        <strain evidence="2 5">CL-SS4</strain>
    </source>
</reference>
<dbReference type="AlphaFoldDB" id="A0A444VQ33"/>
<dbReference type="OrthoDB" id="1447634at2"/>
<keyword evidence="1" id="KW-0472">Membrane</keyword>
<evidence type="ECO:0000313" key="5">
    <source>
        <dbReference type="Proteomes" id="UP000429785"/>
    </source>
</evidence>
<evidence type="ECO:0000313" key="3">
    <source>
        <dbReference type="EMBL" id="RYC52935.1"/>
    </source>
</evidence>
<comment type="caution">
    <text evidence="3">The sequence shown here is derived from an EMBL/GenBank/DDBJ whole genome shotgun (WGS) entry which is preliminary data.</text>
</comment>
<feature type="transmembrane region" description="Helical" evidence="1">
    <location>
        <begin position="12"/>
        <end position="34"/>
    </location>
</feature>
<accession>A0A444VQ33</accession>
<gene>
    <name evidence="3" type="ORF">DN53_01560</name>
    <name evidence="2" type="ORF">F8C76_05655</name>
</gene>
<dbReference type="Proteomes" id="UP000290261">
    <property type="component" value="Unassembled WGS sequence"/>
</dbReference>
<dbReference type="InterPro" id="IPR046077">
    <property type="entry name" value="DUF6095"/>
</dbReference>
<evidence type="ECO:0000313" key="4">
    <source>
        <dbReference type="Proteomes" id="UP000290261"/>
    </source>
</evidence>
<feature type="transmembrane region" description="Helical" evidence="1">
    <location>
        <begin position="40"/>
        <end position="61"/>
    </location>
</feature>
<sequence length="78" mass="8782">MRHTDKELLVKGIKSFGYTVATMFLGPFLLYQAFKNENHPFYIPVLILGILVAGLAIYLGFRSVNIVMDALFGKKSKD</sequence>
<organism evidence="3 4">
    <name type="scientific">Flagellimonas olearia</name>
    <dbReference type="NCBI Taxonomy" id="552546"/>
    <lineage>
        <taxon>Bacteria</taxon>
        <taxon>Pseudomonadati</taxon>
        <taxon>Bacteroidota</taxon>
        <taxon>Flavobacteriia</taxon>
        <taxon>Flavobacteriales</taxon>
        <taxon>Flavobacteriaceae</taxon>
        <taxon>Flagellimonas</taxon>
    </lineage>
</organism>
<reference evidence="3 4" key="1">
    <citation type="submission" date="2014-04" db="EMBL/GenBank/DDBJ databases">
        <title>Whole genome of Muricauda olearia.</title>
        <authorList>
            <person name="Zhang X.-H."/>
            <person name="Tang K."/>
        </authorList>
    </citation>
    <scope>NUCLEOTIDE SEQUENCE [LARGE SCALE GENOMIC DNA]</scope>
    <source>
        <strain evidence="3 4">Th120</strain>
    </source>
</reference>
<dbReference type="RefSeq" id="WP_129652652.1">
    <property type="nucleotide sequence ID" value="NZ_ML142907.1"/>
</dbReference>
<keyword evidence="1" id="KW-1133">Transmembrane helix</keyword>
<evidence type="ECO:0000313" key="2">
    <source>
        <dbReference type="EMBL" id="KAB7530983.1"/>
    </source>
</evidence>
<dbReference type="Pfam" id="PF19589">
    <property type="entry name" value="DUF6095"/>
    <property type="match status" value="1"/>
</dbReference>
<dbReference type="EMBL" id="WELG01000001">
    <property type="protein sequence ID" value="KAB7530983.1"/>
    <property type="molecule type" value="Genomic_DNA"/>
</dbReference>
<keyword evidence="4" id="KW-1185">Reference proteome</keyword>
<dbReference type="EMBL" id="JJMP01000001">
    <property type="protein sequence ID" value="RYC52935.1"/>
    <property type="molecule type" value="Genomic_DNA"/>
</dbReference>
<proteinExistence type="predicted"/>
<protein>
    <submittedName>
        <fullName evidence="3">Membrane protein</fullName>
    </submittedName>
</protein>
<evidence type="ECO:0000256" key="1">
    <source>
        <dbReference type="SAM" id="Phobius"/>
    </source>
</evidence>